<evidence type="ECO:0000313" key="1">
    <source>
        <dbReference type="EMBL" id="ORY38427.1"/>
    </source>
</evidence>
<dbReference type="OrthoDB" id="10369477at2759"/>
<protein>
    <submittedName>
        <fullName evidence="1">Uncharacterized protein</fullName>
    </submittedName>
</protein>
<keyword evidence="2" id="KW-1185">Reference proteome</keyword>
<organism evidence="1 2">
    <name type="scientific">Rhizoclosmatium globosum</name>
    <dbReference type="NCBI Taxonomy" id="329046"/>
    <lineage>
        <taxon>Eukaryota</taxon>
        <taxon>Fungi</taxon>
        <taxon>Fungi incertae sedis</taxon>
        <taxon>Chytridiomycota</taxon>
        <taxon>Chytridiomycota incertae sedis</taxon>
        <taxon>Chytridiomycetes</taxon>
        <taxon>Chytridiales</taxon>
        <taxon>Chytriomycetaceae</taxon>
        <taxon>Rhizoclosmatium</taxon>
    </lineage>
</organism>
<proteinExistence type="predicted"/>
<reference evidence="1 2" key="1">
    <citation type="submission" date="2016-07" db="EMBL/GenBank/DDBJ databases">
        <title>Pervasive Adenine N6-methylation of Active Genes in Fungi.</title>
        <authorList>
            <consortium name="DOE Joint Genome Institute"/>
            <person name="Mondo S.J."/>
            <person name="Dannebaum R.O."/>
            <person name="Kuo R.C."/>
            <person name="Labutti K."/>
            <person name="Haridas S."/>
            <person name="Kuo A."/>
            <person name="Salamov A."/>
            <person name="Ahrendt S.R."/>
            <person name="Lipzen A."/>
            <person name="Sullivan W."/>
            <person name="Andreopoulos W.B."/>
            <person name="Clum A."/>
            <person name="Lindquist E."/>
            <person name="Daum C."/>
            <person name="Ramamoorthy G.K."/>
            <person name="Gryganskyi A."/>
            <person name="Culley D."/>
            <person name="Magnuson J.K."/>
            <person name="James T.Y."/>
            <person name="O'Malley M.A."/>
            <person name="Stajich J.E."/>
            <person name="Spatafora J.W."/>
            <person name="Visel A."/>
            <person name="Grigoriev I.V."/>
        </authorList>
    </citation>
    <scope>NUCLEOTIDE SEQUENCE [LARGE SCALE GENOMIC DNA]</scope>
    <source>
        <strain evidence="1 2">JEL800</strain>
    </source>
</reference>
<comment type="caution">
    <text evidence="1">The sequence shown here is derived from an EMBL/GenBank/DDBJ whole genome shotgun (WGS) entry which is preliminary data.</text>
</comment>
<dbReference type="Proteomes" id="UP000193642">
    <property type="component" value="Unassembled WGS sequence"/>
</dbReference>
<sequence length="151" mass="16386">MPAGIHFLANKKLQPVATYILTSSTTQAKSIDNHPVFKGAVEAGIPVVTRAFLEDRLRLGQTASRQCVAEICVAVRWVFSSGDYLDIGMLSASFGNCIQLIGFSHADVRSLQEAVEPAGNDEGVLQQNTTHILVPAHFKVAKLECNEEYQG</sequence>
<name>A0A1Y2BUW8_9FUNG</name>
<evidence type="ECO:0000313" key="2">
    <source>
        <dbReference type="Proteomes" id="UP000193642"/>
    </source>
</evidence>
<gene>
    <name evidence="1" type="ORF">BCR33DRAFT_769225</name>
</gene>
<dbReference type="AlphaFoldDB" id="A0A1Y2BUW8"/>
<accession>A0A1Y2BUW8</accession>
<dbReference type="EMBL" id="MCGO01000044">
    <property type="protein sequence ID" value="ORY38427.1"/>
    <property type="molecule type" value="Genomic_DNA"/>
</dbReference>